<dbReference type="AlphaFoldDB" id="A0A429ZD10"/>
<dbReference type="GeneID" id="98569453"/>
<accession>A0A429ZD10</accession>
<name>A0A429ZD10_9ENTE</name>
<evidence type="ECO:0008006" key="3">
    <source>
        <dbReference type="Google" id="ProtNLM"/>
    </source>
</evidence>
<dbReference type="Proteomes" id="UP000287239">
    <property type="component" value="Unassembled WGS sequence"/>
</dbReference>
<gene>
    <name evidence="1" type="ORF">CBF35_13975</name>
</gene>
<protein>
    <recommendedName>
        <fullName evidence="3">Carbohydrate-binding protein</fullName>
    </recommendedName>
</protein>
<evidence type="ECO:0000313" key="1">
    <source>
        <dbReference type="EMBL" id="RST91570.1"/>
    </source>
</evidence>
<dbReference type="RefSeq" id="WP_126782219.1">
    <property type="nucleotide sequence ID" value="NZ_JBQEBA010000002.1"/>
</dbReference>
<dbReference type="EMBL" id="NGJU01000028">
    <property type="protein sequence ID" value="RST91570.1"/>
    <property type="molecule type" value="Genomic_DNA"/>
</dbReference>
<organism evidence="1 2">
    <name type="scientific">Vagococcus salmoninarum</name>
    <dbReference type="NCBI Taxonomy" id="2739"/>
    <lineage>
        <taxon>Bacteria</taxon>
        <taxon>Bacillati</taxon>
        <taxon>Bacillota</taxon>
        <taxon>Bacilli</taxon>
        <taxon>Lactobacillales</taxon>
        <taxon>Enterococcaceae</taxon>
        <taxon>Vagococcus</taxon>
    </lineage>
</organism>
<comment type="caution">
    <text evidence="1">The sequence shown here is derived from an EMBL/GenBank/DDBJ whole genome shotgun (WGS) entry which is preliminary data.</text>
</comment>
<sequence>MEIKLKIVGADGVVKREHSSQESVYLGYREEYQAGDVIITELETENNYLMVELEGTLSPSLIFVPGKSWTYQVITETFRTAYHPNMFKGDRHYLAVRYATAAEITQQGNLALNPHDQKDDSGAFPHASANVETRNETTFYARNAIDGILANEYHGRYPYQSWGINQDPEACLRIDFGRKVLIDELGFILRGDYPHDSYWTKGTVTFSTGDSLEVDFEKLLSEQKIKISPREIEWLELNQLIKAEDESPFPALTQIFAYGKNALSE</sequence>
<keyword evidence="2" id="KW-1185">Reference proteome</keyword>
<dbReference type="OrthoDB" id="5674083at2"/>
<proteinExistence type="predicted"/>
<reference evidence="1 2" key="1">
    <citation type="submission" date="2017-05" db="EMBL/GenBank/DDBJ databases">
        <title>Vagococcus spp. assemblies.</title>
        <authorList>
            <person name="Gulvik C.A."/>
        </authorList>
    </citation>
    <scope>NUCLEOTIDE SEQUENCE [LARGE SCALE GENOMIC DNA]</scope>
    <source>
        <strain evidence="1 2">NCFB 2777</strain>
    </source>
</reference>
<evidence type="ECO:0000313" key="2">
    <source>
        <dbReference type="Proteomes" id="UP000287239"/>
    </source>
</evidence>